<dbReference type="InterPro" id="IPR032710">
    <property type="entry name" value="NTF2-like_dom_sf"/>
</dbReference>
<dbReference type="Gene3D" id="2.40.128.20">
    <property type="match status" value="1"/>
</dbReference>
<protein>
    <submittedName>
        <fullName evidence="3">SnoaL-like aldol condensation-catalyzing enzyme</fullName>
    </submittedName>
</protein>
<dbReference type="Gene3D" id="3.10.450.50">
    <property type="match status" value="1"/>
</dbReference>
<comment type="caution">
    <text evidence="3">The sequence shown here is derived from an EMBL/GenBank/DDBJ whole genome shotgun (WGS) entry which is preliminary data.</text>
</comment>
<keyword evidence="4" id="KW-1185">Reference proteome</keyword>
<evidence type="ECO:0000259" key="2">
    <source>
        <dbReference type="Pfam" id="PF22036"/>
    </source>
</evidence>
<dbReference type="InterPro" id="IPR053892">
    <property type="entry name" value="MoaF-like"/>
</dbReference>
<evidence type="ECO:0000313" key="4">
    <source>
        <dbReference type="Proteomes" id="UP001549204"/>
    </source>
</evidence>
<evidence type="ECO:0000259" key="1">
    <source>
        <dbReference type="Pfam" id="PF12680"/>
    </source>
</evidence>
<accession>A0ABV2GNB6</accession>
<sequence length="244" mass="27028">MSVAGFPVGQEMNVTYPDFKVSLKLHSLTQMSFDIAEGPFAHKETVSIQVRPLGNGIFLVSWAEESGATVTNVQDFDRGVVHSFVTLPDGNFLRMEGSIEVTRPADLPGDDRPERNKALVLEAMTALFQQRDASAVARLYAPDYVQHNPSIPQGRAALEKLVSELTEEVFYEPGMMIAEGNYVAIHGRIRGWAPSPQVVVDIFRVENNRLAEHWDVLQDEAKAAAGGRTMFEPDERTRQLSAIS</sequence>
<reference evidence="3 4" key="1">
    <citation type="submission" date="2024-06" db="EMBL/GenBank/DDBJ databases">
        <title>Genomic Encyclopedia of Type Strains, Phase IV (KMG-IV): sequencing the most valuable type-strain genomes for metagenomic binning, comparative biology and taxonomic classification.</title>
        <authorList>
            <person name="Goeker M."/>
        </authorList>
    </citation>
    <scope>NUCLEOTIDE SEQUENCE [LARGE SCALE GENOMIC DNA]</scope>
    <source>
        <strain evidence="3 4">DSM 100022</strain>
    </source>
</reference>
<organism evidence="3 4">
    <name type="scientific">Mesorhizobium robiniae</name>
    <dbReference type="NCBI Taxonomy" id="559315"/>
    <lineage>
        <taxon>Bacteria</taxon>
        <taxon>Pseudomonadati</taxon>
        <taxon>Pseudomonadota</taxon>
        <taxon>Alphaproteobacteria</taxon>
        <taxon>Hyphomicrobiales</taxon>
        <taxon>Phyllobacteriaceae</taxon>
        <taxon>Mesorhizobium</taxon>
    </lineage>
</organism>
<dbReference type="RefSeq" id="WP_234843589.1">
    <property type="nucleotide sequence ID" value="NZ_JBEPMC010000004.1"/>
</dbReference>
<feature type="domain" description="MoaF-like" evidence="2">
    <location>
        <begin position="8"/>
        <end position="99"/>
    </location>
</feature>
<dbReference type="Proteomes" id="UP001549204">
    <property type="component" value="Unassembled WGS sequence"/>
</dbReference>
<dbReference type="Pfam" id="PF22036">
    <property type="entry name" value="MoaF_like"/>
    <property type="match status" value="1"/>
</dbReference>
<dbReference type="EMBL" id="JBEPMC010000004">
    <property type="protein sequence ID" value="MET3579768.1"/>
    <property type="molecule type" value="Genomic_DNA"/>
</dbReference>
<gene>
    <name evidence="3" type="ORF">ABID19_002799</name>
</gene>
<name>A0ABV2GNB6_9HYPH</name>
<proteinExistence type="predicted"/>
<feature type="domain" description="SnoaL-like" evidence="1">
    <location>
        <begin position="122"/>
        <end position="213"/>
    </location>
</feature>
<dbReference type="SUPFAM" id="SSF54427">
    <property type="entry name" value="NTF2-like"/>
    <property type="match status" value="1"/>
</dbReference>
<evidence type="ECO:0000313" key="3">
    <source>
        <dbReference type="EMBL" id="MET3579768.1"/>
    </source>
</evidence>
<dbReference type="InterPro" id="IPR037401">
    <property type="entry name" value="SnoaL-like"/>
</dbReference>
<dbReference type="InterPro" id="IPR012674">
    <property type="entry name" value="Calycin"/>
</dbReference>
<dbReference type="Pfam" id="PF12680">
    <property type="entry name" value="SnoaL_2"/>
    <property type="match status" value="1"/>
</dbReference>